<dbReference type="EMBL" id="CM042885">
    <property type="protein sequence ID" value="KAI4365277.1"/>
    <property type="molecule type" value="Genomic_DNA"/>
</dbReference>
<keyword evidence="2" id="KW-1185">Reference proteome</keyword>
<organism evidence="1 2">
    <name type="scientific">Melastoma candidum</name>
    <dbReference type="NCBI Taxonomy" id="119954"/>
    <lineage>
        <taxon>Eukaryota</taxon>
        <taxon>Viridiplantae</taxon>
        <taxon>Streptophyta</taxon>
        <taxon>Embryophyta</taxon>
        <taxon>Tracheophyta</taxon>
        <taxon>Spermatophyta</taxon>
        <taxon>Magnoliopsida</taxon>
        <taxon>eudicotyledons</taxon>
        <taxon>Gunneridae</taxon>
        <taxon>Pentapetalae</taxon>
        <taxon>rosids</taxon>
        <taxon>malvids</taxon>
        <taxon>Myrtales</taxon>
        <taxon>Melastomataceae</taxon>
        <taxon>Melastomatoideae</taxon>
        <taxon>Melastomateae</taxon>
        <taxon>Melastoma</taxon>
    </lineage>
</organism>
<reference evidence="2" key="1">
    <citation type="journal article" date="2023" name="Front. Plant Sci.">
        <title>Chromosomal-level genome assembly of Melastoma candidum provides insights into trichome evolution.</title>
        <authorList>
            <person name="Zhong Y."/>
            <person name="Wu W."/>
            <person name="Sun C."/>
            <person name="Zou P."/>
            <person name="Liu Y."/>
            <person name="Dai S."/>
            <person name="Zhou R."/>
        </authorList>
    </citation>
    <scope>NUCLEOTIDE SEQUENCE [LARGE SCALE GENOMIC DNA]</scope>
</reference>
<name>A0ACB9QHE2_9MYRT</name>
<proteinExistence type="predicted"/>
<dbReference type="Proteomes" id="UP001057402">
    <property type="component" value="Chromosome 6"/>
</dbReference>
<evidence type="ECO:0000313" key="2">
    <source>
        <dbReference type="Proteomes" id="UP001057402"/>
    </source>
</evidence>
<accession>A0ACB9QHE2</accession>
<comment type="caution">
    <text evidence="1">The sequence shown here is derived from an EMBL/GenBank/DDBJ whole genome shotgun (WGS) entry which is preliminary data.</text>
</comment>
<gene>
    <name evidence="1" type="ORF">MLD38_021274</name>
</gene>
<sequence>MSMTRCKKHFSDVSSTVGVCASCLRDHLFFVIAFQARTNPLARSQDHLPAFLDNDPAFAFPPDPPPPLLFPRSVSPYVARRHGNDDHSCLTPPLQKVGSTTHDAFPMPESHRSSSRKGRWRRKLSFLQHFVVFRSRSDRVNSDTDHHSRVSAVFDSNSSESSPSLLANLKGRWRNSRQPRRGRNTCHTDDESSHGRSSWTVRPMPDRGFQPESGGECCRGYSSEKATPASVTSRRKGRGHSTEVVGMRFCLSPLVRASPAGRRRATSEAGYPIVVRVPGVAKSGRRGATNNRDG</sequence>
<protein>
    <submittedName>
        <fullName evidence="1">Uncharacterized protein</fullName>
    </submittedName>
</protein>
<evidence type="ECO:0000313" key="1">
    <source>
        <dbReference type="EMBL" id="KAI4365277.1"/>
    </source>
</evidence>